<dbReference type="SUPFAM" id="SSF46894">
    <property type="entry name" value="C-terminal effector domain of the bipartite response regulators"/>
    <property type="match status" value="1"/>
</dbReference>
<organism evidence="4 5">
    <name type="scientific">Conexibacter stalactiti</name>
    <dbReference type="NCBI Taxonomy" id="1940611"/>
    <lineage>
        <taxon>Bacteria</taxon>
        <taxon>Bacillati</taxon>
        <taxon>Actinomycetota</taxon>
        <taxon>Thermoleophilia</taxon>
        <taxon>Solirubrobacterales</taxon>
        <taxon>Conexibacteraceae</taxon>
        <taxon>Conexibacter</taxon>
    </lineage>
</organism>
<dbReference type="InterPro" id="IPR016032">
    <property type="entry name" value="Sig_transdc_resp-reg_C-effctor"/>
</dbReference>
<evidence type="ECO:0000256" key="1">
    <source>
        <dbReference type="ARBA" id="ARBA00022741"/>
    </source>
</evidence>
<dbReference type="PROSITE" id="PS50043">
    <property type="entry name" value="HTH_LUXR_2"/>
    <property type="match status" value="1"/>
</dbReference>
<keyword evidence="2" id="KW-0067">ATP-binding</keyword>
<dbReference type="PANTHER" id="PTHR16305">
    <property type="entry name" value="TESTICULAR SOLUBLE ADENYLYL CYCLASE"/>
    <property type="match status" value="1"/>
</dbReference>
<dbReference type="CDD" id="cd06170">
    <property type="entry name" value="LuxR_C_like"/>
    <property type="match status" value="1"/>
</dbReference>
<sequence length="948" mass="99566">MTFGDHPLPVVGRERELARLDAVLRAAAAGTGAALVVEGPAGIGKTRLLAVARERAAGEGMTVLHARGTPLEREYAMGVVRQAYEPSVRAAERHDRLFAGAAGLARGVLLEGPGERAAAPVGVLHGLYWLTASLADRAPLLLAVDDAHWADEPSLRFLAYLARRVESHAIALVVCARHEQQGIAADMLREIGADPATEVVQPQPLPVTGVEALLTALDAGAVAEPFARACHDATGGNPFLLAELIRALHADRVPFTARGAARIRGVAPRPVAQMVRATLDRLGPSARAIARAAAILGEDARLDAAAALERLSMTDAAAAAGALVRAGVLEDTQLLRFRHPIVADAVGADLTTAERADGHRRAADLLRARGAEPERVALQLLHAPPAGDERVVVELRLAAERARARGAQGTTTSLLRRALAEPPVAHVRGDLLLELGGAEYASGETGVAATHLEEAARCAPDPATRARALLALVQASPYDARTHRSLSPLIAPTVAELEPRDGALAQRLRLLIMLMAPPGPELDAAIRECRRLDGATPGEAAVMAYLLMPLIRDGATATEIAAVAERAAPQADALLSEGATALVIVGIALSLRWTDRLDAAERLLDRVIDSARRRGSAADFAIASTHRAGIHRRAGRLLVAEADARDALAAGVERGWLYAGPPGVIPLIGCLADQGRGEEAARELAAAHGDDELPDDPAMTPLLLERMRLRVVVGEPRLAVADWEEARRRAGRLFGVNPGWIGDLVVAAEAHHALGERDAAVALADEALTLARRWDTPGAIGQALHAGARLGRAEQAVDVLRSAVDQLERSPARVEHARALIALGGTLRRGGHRADSRVPLREGYELAQRGGAAALAELARSELRASGIRLRREALTGASSLTASERRIAEMAAAGASNAGIAQDLFLTVKTVEMHLTHAYRKLDIGGRPGLAEALAGEPQGRGPGSAP</sequence>
<dbReference type="SMART" id="SM00421">
    <property type="entry name" value="HTH_LUXR"/>
    <property type="match status" value="1"/>
</dbReference>
<reference evidence="5" key="1">
    <citation type="submission" date="2023-07" db="EMBL/GenBank/DDBJ databases">
        <title>Conexibacter stalactiti sp. nov., isolated from stalactites in a lava cave and emended description of the genus Conexibacter.</title>
        <authorList>
            <person name="Lee S.D."/>
        </authorList>
    </citation>
    <scope>NUCLEOTIDE SEQUENCE [LARGE SCALE GENOMIC DNA]</scope>
    <source>
        <strain evidence="5">KCTC 39840</strain>
    </source>
</reference>
<dbReference type="Pfam" id="PF00196">
    <property type="entry name" value="GerE"/>
    <property type="match status" value="1"/>
</dbReference>
<keyword evidence="5" id="KW-1185">Reference proteome</keyword>
<dbReference type="Pfam" id="PF13191">
    <property type="entry name" value="AAA_16"/>
    <property type="match status" value="1"/>
</dbReference>
<dbReference type="SUPFAM" id="SSF52540">
    <property type="entry name" value="P-loop containing nucleoside triphosphate hydrolases"/>
    <property type="match status" value="1"/>
</dbReference>
<dbReference type="InterPro" id="IPR036388">
    <property type="entry name" value="WH-like_DNA-bd_sf"/>
</dbReference>
<protein>
    <submittedName>
        <fullName evidence="4">AAA family ATPase</fullName>
    </submittedName>
</protein>
<dbReference type="InterPro" id="IPR000792">
    <property type="entry name" value="Tscrpt_reg_LuxR_C"/>
</dbReference>
<gene>
    <name evidence="4" type="ORF">R7226_14035</name>
</gene>
<feature type="domain" description="HTH luxR-type" evidence="3">
    <location>
        <begin position="874"/>
        <end position="939"/>
    </location>
</feature>
<evidence type="ECO:0000256" key="2">
    <source>
        <dbReference type="ARBA" id="ARBA00022840"/>
    </source>
</evidence>
<dbReference type="PROSITE" id="PS00622">
    <property type="entry name" value="HTH_LUXR_1"/>
    <property type="match status" value="1"/>
</dbReference>
<dbReference type="PANTHER" id="PTHR16305:SF35">
    <property type="entry name" value="TRANSCRIPTIONAL ACTIVATOR DOMAIN"/>
    <property type="match status" value="1"/>
</dbReference>
<proteinExistence type="predicted"/>
<accession>A0ABU4HQ86</accession>
<dbReference type="EMBL" id="JAWSTH010000033">
    <property type="protein sequence ID" value="MDW5595465.1"/>
    <property type="molecule type" value="Genomic_DNA"/>
</dbReference>
<dbReference type="InterPro" id="IPR027417">
    <property type="entry name" value="P-loop_NTPase"/>
</dbReference>
<dbReference type="Gene3D" id="1.25.40.10">
    <property type="entry name" value="Tetratricopeptide repeat domain"/>
    <property type="match status" value="1"/>
</dbReference>
<evidence type="ECO:0000313" key="4">
    <source>
        <dbReference type="EMBL" id="MDW5595465.1"/>
    </source>
</evidence>
<dbReference type="Proteomes" id="UP001284601">
    <property type="component" value="Unassembled WGS sequence"/>
</dbReference>
<comment type="caution">
    <text evidence="4">The sequence shown here is derived from an EMBL/GenBank/DDBJ whole genome shotgun (WGS) entry which is preliminary data.</text>
</comment>
<dbReference type="SUPFAM" id="SSF48452">
    <property type="entry name" value="TPR-like"/>
    <property type="match status" value="1"/>
</dbReference>
<evidence type="ECO:0000259" key="3">
    <source>
        <dbReference type="PROSITE" id="PS50043"/>
    </source>
</evidence>
<dbReference type="Gene3D" id="1.10.10.10">
    <property type="entry name" value="Winged helix-like DNA-binding domain superfamily/Winged helix DNA-binding domain"/>
    <property type="match status" value="1"/>
</dbReference>
<dbReference type="PRINTS" id="PR00038">
    <property type="entry name" value="HTHLUXR"/>
</dbReference>
<dbReference type="InterPro" id="IPR011990">
    <property type="entry name" value="TPR-like_helical_dom_sf"/>
</dbReference>
<dbReference type="RefSeq" id="WP_318597802.1">
    <property type="nucleotide sequence ID" value="NZ_JAWSTH010000033.1"/>
</dbReference>
<dbReference type="InterPro" id="IPR041664">
    <property type="entry name" value="AAA_16"/>
</dbReference>
<name>A0ABU4HQ86_9ACTN</name>
<keyword evidence="1" id="KW-0547">Nucleotide-binding</keyword>
<evidence type="ECO:0000313" key="5">
    <source>
        <dbReference type="Proteomes" id="UP001284601"/>
    </source>
</evidence>